<dbReference type="KEGG" id="hspo:JGZ69_22690"/>
<organism evidence="1 2">
    <name type="scientific">Heyndrickxia sporothermodurans</name>
    <dbReference type="NCBI Taxonomy" id="46224"/>
    <lineage>
        <taxon>Bacteria</taxon>
        <taxon>Bacillati</taxon>
        <taxon>Bacillota</taxon>
        <taxon>Bacilli</taxon>
        <taxon>Bacillales</taxon>
        <taxon>Bacillaceae</taxon>
        <taxon>Heyndrickxia</taxon>
    </lineage>
</organism>
<dbReference type="AlphaFoldDB" id="A0AB37HDL8"/>
<evidence type="ECO:0000313" key="2">
    <source>
        <dbReference type="Proteomes" id="UP000595512"/>
    </source>
</evidence>
<gene>
    <name evidence="1" type="ORF">JGZ69_22690</name>
</gene>
<accession>A0AB37HDL8</accession>
<sequence>MRRIKKMSFVQLIERNKQEILSNAESVKKIEEKIDMKHQKLLSK</sequence>
<dbReference type="Proteomes" id="UP000595512">
    <property type="component" value="Chromosome"/>
</dbReference>
<name>A0AB37HDL8_9BACI</name>
<proteinExistence type="predicted"/>
<reference evidence="1 2" key="1">
    <citation type="submission" date="2020-12" db="EMBL/GenBank/DDBJ databases">
        <title>Taxonomic evaluation of the Bacillus sporothermodurans group of bacteria based on whole genome sequences.</title>
        <authorList>
            <person name="Fiedler G."/>
            <person name="Herbstmann A.-D."/>
            <person name="Doll E."/>
            <person name="Wenning M."/>
            <person name="Brinks E."/>
            <person name="Kabisch J."/>
            <person name="Breitenwieser F."/>
            <person name="Lappann M."/>
            <person name="Boehnlein C."/>
            <person name="Franz C."/>
        </authorList>
    </citation>
    <scope>NUCLEOTIDE SEQUENCE [LARGE SCALE GENOMIC DNA]</scope>
    <source>
        <strain evidence="1 2">DSM 10599</strain>
    </source>
</reference>
<dbReference type="InterPro" id="IPR025004">
    <property type="entry name" value="SenN/SenS"/>
</dbReference>
<protein>
    <submittedName>
        <fullName evidence="1">FbpB family small basic protein</fullName>
    </submittedName>
</protein>
<dbReference type="EMBL" id="CP066701">
    <property type="protein sequence ID" value="QQX25444.1"/>
    <property type="molecule type" value="Genomic_DNA"/>
</dbReference>
<dbReference type="RefSeq" id="WP_107958749.1">
    <property type="nucleotide sequence ID" value="NZ_CP066701.1"/>
</dbReference>
<dbReference type="Pfam" id="PF13040">
    <property type="entry name" value="Fur_reg_FbpB"/>
    <property type="match status" value="1"/>
</dbReference>
<evidence type="ECO:0000313" key="1">
    <source>
        <dbReference type="EMBL" id="QQX25444.1"/>
    </source>
</evidence>